<accession>A0A0G0ULE9</accession>
<dbReference type="EMBL" id="LBYI01000003">
    <property type="protein sequence ID" value="KKR51067.1"/>
    <property type="molecule type" value="Genomic_DNA"/>
</dbReference>
<evidence type="ECO:0000313" key="2">
    <source>
        <dbReference type="Proteomes" id="UP000034531"/>
    </source>
</evidence>
<evidence type="ECO:0000313" key="1">
    <source>
        <dbReference type="EMBL" id="KKR51067.1"/>
    </source>
</evidence>
<dbReference type="Proteomes" id="UP000034531">
    <property type="component" value="Unassembled WGS sequence"/>
</dbReference>
<name>A0A0G0ULE9_9BACT</name>
<protein>
    <submittedName>
        <fullName evidence="1">Uncharacterized protein</fullName>
    </submittedName>
</protein>
<comment type="caution">
    <text evidence="1">The sequence shown here is derived from an EMBL/GenBank/DDBJ whole genome shotgun (WGS) entry which is preliminary data.</text>
</comment>
<gene>
    <name evidence="1" type="ORF">UT84_C0003G0062</name>
</gene>
<reference evidence="1 2" key="1">
    <citation type="journal article" date="2015" name="Nature">
        <title>rRNA introns, odd ribosomes, and small enigmatic genomes across a large radiation of phyla.</title>
        <authorList>
            <person name="Brown C.T."/>
            <person name="Hug L.A."/>
            <person name="Thomas B.C."/>
            <person name="Sharon I."/>
            <person name="Castelle C.J."/>
            <person name="Singh A."/>
            <person name="Wilkins M.J."/>
            <person name="Williams K.H."/>
            <person name="Banfield J.F."/>
        </authorList>
    </citation>
    <scope>NUCLEOTIDE SEQUENCE [LARGE SCALE GENOMIC DNA]</scope>
</reference>
<organism evidence="1 2">
    <name type="scientific">Candidatus Curtissbacteria bacterium GW2011_GWA1_40_16</name>
    <dbReference type="NCBI Taxonomy" id="1618405"/>
    <lineage>
        <taxon>Bacteria</taxon>
        <taxon>Candidatus Curtissiibacteriota</taxon>
    </lineage>
</organism>
<dbReference type="AlphaFoldDB" id="A0A0G0ULE9"/>
<sequence>MDQKQLREGQRRRHRVYDFTRGLNEAHRGEGSRAHTHRVAPLDTIPVTNFVEKPGEGLKPQISYLTKERG</sequence>
<proteinExistence type="predicted"/>